<name>A0A9N8ES16_9STRA</name>
<dbReference type="GO" id="GO:0005634">
    <property type="term" value="C:nucleus"/>
    <property type="evidence" value="ECO:0007669"/>
    <property type="project" value="TreeGrafter"/>
</dbReference>
<evidence type="ECO:0000313" key="9">
    <source>
        <dbReference type="Proteomes" id="UP001153069"/>
    </source>
</evidence>
<keyword evidence="4 8" id="KW-0418">Kinase</keyword>
<comment type="caution">
    <text evidence="8">The sequence shown here is derived from an EMBL/GenBank/DDBJ whole genome shotgun (WGS) entry which is preliminary data.</text>
</comment>
<dbReference type="AlphaFoldDB" id="A0A9N8ES16"/>
<evidence type="ECO:0000256" key="4">
    <source>
        <dbReference type="ARBA" id="ARBA00022777"/>
    </source>
</evidence>
<accession>A0A9N8ES16</accession>
<reference evidence="8" key="1">
    <citation type="submission" date="2020-06" db="EMBL/GenBank/DDBJ databases">
        <authorList>
            <consortium name="Plant Systems Biology data submission"/>
        </authorList>
    </citation>
    <scope>NUCLEOTIDE SEQUENCE</scope>
    <source>
        <strain evidence="8">D6</strain>
    </source>
</reference>
<evidence type="ECO:0000256" key="3">
    <source>
        <dbReference type="ARBA" id="ARBA00022741"/>
    </source>
</evidence>
<feature type="region of interest" description="Disordered" evidence="6">
    <location>
        <begin position="453"/>
        <end position="488"/>
    </location>
</feature>
<evidence type="ECO:0000256" key="1">
    <source>
        <dbReference type="ARBA" id="ARBA00022527"/>
    </source>
</evidence>
<evidence type="ECO:0000313" key="8">
    <source>
        <dbReference type="EMBL" id="CAB9525024.1"/>
    </source>
</evidence>
<protein>
    <submittedName>
        <fullName evidence="8">Calcium-dependent protein kinase</fullName>
    </submittedName>
</protein>
<evidence type="ECO:0000256" key="6">
    <source>
        <dbReference type="SAM" id="MobiDB-lite"/>
    </source>
</evidence>
<proteinExistence type="predicted"/>
<dbReference type="CDD" id="cd00180">
    <property type="entry name" value="PKc"/>
    <property type="match status" value="1"/>
</dbReference>
<keyword evidence="3" id="KW-0547">Nucleotide-binding</keyword>
<dbReference type="EMBL" id="CAICTM010001616">
    <property type="protein sequence ID" value="CAB9525024.1"/>
    <property type="molecule type" value="Genomic_DNA"/>
</dbReference>
<dbReference type="GO" id="GO:0005524">
    <property type="term" value="F:ATP binding"/>
    <property type="evidence" value="ECO:0007669"/>
    <property type="project" value="UniProtKB-KW"/>
</dbReference>
<dbReference type="Proteomes" id="UP001153069">
    <property type="component" value="Unassembled WGS sequence"/>
</dbReference>
<gene>
    <name evidence="8" type="ORF">SEMRO_1618_G286420.1</name>
</gene>
<dbReference type="PROSITE" id="PS50011">
    <property type="entry name" value="PROTEIN_KINASE_DOM"/>
    <property type="match status" value="1"/>
</dbReference>
<dbReference type="SMART" id="SM00220">
    <property type="entry name" value="S_TKc"/>
    <property type="match status" value="1"/>
</dbReference>
<keyword evidence="5" id="KW-0067">ATP-binding</keyword>
<organism evidence="8 9">
    <name type="scientific">Seminavis robusta</name>
    <dbReference type="NCBI Taxonomy" id="568900"/>
    <lineage>
        <taxon>Eukaryota</taxon>
        <taxon>Sar</taxon>
        <taxon>Stramenopiles</taxon>
        <taxon>Ochrophyta</taxon>
        <taxon>Bacillariophyta</taxon>
        <taxon>Bacillariophyceae</taxon>
        <taxon>Bacillariophycidae</taxon>
        <taxon>Naviculales</taxon>
        <taxon>Naviculaceae</taxon>
        <taxon>Seminavis</taxon>
    </lineage>
</organism>
<feature type="compositionally biased region" description="Low complexity" evidence="6">
    <location>
        <begin position="464"/>
        <end position="476"/>
    </location>
</feature>
<dbReference type="SUPFAM" id="SSF56112">
    <property type="entry name" value="Protein kinase-like (PK-like)"/>
    <property type="match status" value="1"/>
</dbReference>
<dbReference type="InterPro" id="IPR000719">
    <property type="entry name" value="Prot_kinase_dom"/>
</dbReference>
<evidence type="ECO:0000256" key="5">
    <source>
        <dbReference type="ARBA" id="ARBA00022840"/>
    </source>
</evidence>
<feature type="domain" description="Protein kinase" evidence="7">
    <location>
        <begin position="105"/>
        <end position="392"/>
    </location>
</feature>
<keyword evidence="2" id="KW-0808">Transferase</keyword>
<evidence type="ECO:0000256" key="2">
    <source>
        <dbReference type="ARBA" id="ARBA00022679"/>
    </source>
</evidence>
<sequence length="545" mass="61546">MNPSFETELNFYCSDEVESCRVDVHSPPAAPLRYPDPTFRAVRRSNILAIDHKSNQRHLVKALVRRRQSNSLNCGDIAYFLKEVVAKKPGVSKTWAAVVLRPTNNSRNTTSNESLFGVEWESTEQIVLIKVFPWQKLDRCQRQLVIQEASVLQYVGSSSEYVQGCLETLKDDQKVYIVMPHCSETTLASRIEPAADKASVPRDTDGFVQPNERLASSWFVQICKGLLHLQHKGLYHGGLCFESLFLVDNMALIVGDLSNADRVPFRDPFNAERVTDVSEGECRLLFPRDSSSKGDDRFRAPEITIGAFDAFASDIFSAGVVLFVLLTGIAPFKVAKTTDPVFKVVSSGHLRELLESWKVALSAEACDLLQSMLWRNPSKRLSLHEILEHPWMKEEKLRVPARVTYRALELPASYTGQKMQLLRNAIKHHKREQRCRELAPKLRRSLRLELLGRTRGRSRRDTMSDSSKQSWSSTSSRRARSRCQANGAADGHECNIVNRNRLPGTVRKLLRSAKRTLGFSGRRKTRLPDTASVLVEPMILSARSA</sequence>
<dbReference type="InterPro" id="IPR011009">
    <property type="entry name" value="Kinase-like_dom_sf"/>
</dbReference>
<dbReference type="OrthoDB" id="541276at2759"/>
<dbReference type="PANTHER" id="PTHR24345:SF0">
    <property type="entry name" value="CELL CYCLE SERINE_THREONINE-PROTEIN KINASE CDC5_MSD2"/>
    <property type="match status" value="1"/>
</dbReference>
<dbReference type="PANTHER" id="PTHR24345">
    <property type="entry name" value="SERINE/THREONINE-PROTEIN KINASE PLK"/>
    <property type="match status" value="1"/>
</dbReference>
<dbReference type="GO" id="GO:0004674">
    <property type="term" value="F:protein serine/threonine kinase activity"/>
    <property type="evidence" value="ECO:0007669"/>
    <property type="project" value="UniProtKB-KW"/>
</dbReference>
<evidence type="ECO:0000259" key="7">
    <source>
        <dbReference type="PROSITE" id="PS50011"/>
    </source>
</evidence>
<dbReference type="Gene3D" id="1.10.510.10">
    <property type="entry name" value="Transferase(Phosphotransferase) domain 1"/>
    <property type="match status" value="1"/>
</dbReference>
<dbReference type="Pfam" id="PF00069">
    <property type="entry name" value="Pkinase"/>
    <property type="match status" value="1"/>
</dbReference>
<keyword evidence="9" id="KW-1185">Reference proteome</keyword>
<keyword evidence="1" id="KW-0723">Serine/threonine-protein kinase</keyword>